<dbReference type="RefSeq" id="WP_215235012.1">
    <property type="nucleotide sequence ID" value="NZ_CAJRAU010000005.1"/>
</dbReference>
<comment type="caution">
    <text evidence="1">The sequence shown here is derived from an EMBL/GenBank/DDBJ whole genome shotgun (WGS) entry which is preliminary data.</text>
</comment>
<dbReference type="Proteomes" id="UP000679725">
    <property type="component" value="Unassembled WGS sequence"/>
</dbReference>
<protein>
    <recommendedName>
        <fullName evidence="3">Lipoprotein</fullName>
    </recommendedName>
</protein>
<keyword evidence="2" id="KW-1185">Reference proteome</keyword>
<organism evidence="1 2">
    <name type="scientific">Dyadobacter linearis</name>
    <dbReference type="NCBI Taxonomy" id="2823330"/>
    <lineage>
        <taxon>Bacteria</taxon>
        <taxon>Pseudomonadati</taxon>
        <taxon>Bacteroidota</taxon>
        <taxon>Cytophagia</taxon>
        <taxon>Cytophagales</taxon>
        <taxon>Spirosomataceae</taxon>
        <taxon>Dyadobacter</taxon>
    </lineage>
</organism>
<name>A0ABM8UUG8_9BACT</name>
<evidence type="ECO:0000313" key="2">
    <source>
        <dbReference type="Proteomes" id="UP000679725"/>
    </source>
</evidence>
<evidence type="ECO:0000313" key="1">
    <source>
        <dbReference type="EMBL" id="CAG5071719.1"/>
    </source>
</evidence>
<dbReference type="EMBL" id="CAJRAU010000005">
    <property type="protein sequence ID" value="CAG5071719.1"/>
    <property type="molecule type" value="Genomic_DNA"/>
</dbReference>
<dbReference type="PROSITE" id="PS51257">
    <property type="entry name" value="PROKAR_LIPOPROTEIN"/>
    <property type="match status" value="1"/>
</dbReference>
<proteinExistence type="predicted"/>
<accession>A0ABM8UUG8</accession>
<evidence type="ECO:0008006" key="3">
    <source>
        <dbReference type="Google" id="ProtNLM"/>
    </source>
</evidence>
<sequence length="172" mass="19301">MKNIILLLCLGFVVTSGCKRSGPADPESFEMPYFNQVNIIFRETQIQCLLDHWYAETYKEEQPIVFRVINDVAAYNAFFSCKPGSIVRTIDFSKNSLLVGMKADLGKPVNSPVNIRKMEQNLTQEANGDYLLQVTVTGRQGGSAGGGEWFGFASLVPKIQNDVKLEMKYEFD</sequence>
<reference evidence="1 2" key="1">
    <citation type="submission" date="2021-04" db="EMBL/GenBank/DDBJ databases">
        <authorList>
            <person name="Rodrigo-Torres L."/>
            <person name="Arahal R. D."/>
            <person name="Lucena T."/>
        </authorList>
    </citation>
    <scope>NUCLEOTIDE SEQUENCE [LARGE SCALE GENOMIC DNA]</scope>
    <source>
        <strain evidence="1 2">CECT 9623</strain>
    </source>
</reference>
<gene>
    <name evidence="1" type="ORF">DYBT9623_03709</name>
</gene>